<name>A0A3B4FWW7_9CICH</name>
<accession>A0A3B4FWW7</accession>
<evidence type="ECO:0000313" key="4">
    <source>
        <dbReference type="Ensembl" id="ENSPNYP00000014088.1"/>
    </source>
</evidence>
<evidence type="ECO:0000256" key="1">
    <source>
        <dbReference type="ARBA" id="ARBA00022729"/>
    </source>
</evidence>
<dbReference type="Ensembl" id="ENSPNYT00000014441.1">
    <property type="protein sequence ID" value="ENSPNYP00000014088.1"/>
    <property type="gene ID" value="ENSPNYG00000010699.1"/>
</dbReference>
<keyword evidence="1" id="KW-0732">Signal</keyword>
<evidence type="ECO:0000259" key="3">
    <source>
        <dbReference type="Pfam" id="PF07686"/>
    </source>
</evidence>
<protein>
    <recommendedName>
        <fullName evidence="3">Immunoglobulin V-set domain-containing protein</fullName>
    </recommendedName>
</protein>
<sequence length="126" mass="14640">MNKLYEAVNCLTDGSDVEQTPTLWERDGESATMQCNHTKGFTYRYMYWFRQLTGETMTLIVFATTGKKDDEHDYGNFDKDKFSASKPVVESGTFTLKNLKITEHHTLYYLFEILLISVTTVNQQRT</sequence>
<dbReference type="Pfam" id="PF07686">
    <property type="entry name" value="V-set"/>
    <property type="match status" value="1"/>
</dbReference>
<dbReference type="STRING" id="303518.ENSPNYP00000014088"/>
<dbReference type="Gene3D" id="2.60.40.10">
    <property type="entry name" value="Immunoglobulins"/>
    <property type="match status" value="1"/>
</dbReference>
<dbReference type="AlphaFoldDB" id="A0A3B4FWW7"/>
<feature type="domain" description="Immunoglobulin V-set" evidence="3">
    <location>
        <begin position="21"/>
        <end position="116"/>
    </location>
</feature>
<proteinExistence type="predicted"/>
<dbReference type="InterPro" id="IPR036179">
    <property type="entry name" value="Ig-like_dom_sf"/>
</dbReference>
<evidence type="ECO:0000256" key="2">
    <source>
        <dbReference type="ARBA" id="ARBA00022859"/>
    </source>
</evidence>
<dbReference type="PANTHER" id="PTHR23268">
    <property type="entry name" value="T-CELL RECEPTOR BETA CHAIN"/>
    <property type="match status" value="1"/>
</dbReference>
<dbReference type="GO" id="GO:0005886">
    <property type="term" value="C:plasma membrane"/>
    <property type="evidence" value="ECO:0007669"/>
    <property type="project" value="TreeGrafter"/>
</dbReference>
<reference evidence="4" key="1">
    <citation type="submission" date="2023-09" db="UniProtKB">
        <authorList>
            <consortium name="Ensembl"/>
        </authorList>
    </citation>
    <scope>IDENTIFICATION</scope>
</reference>
<dbReference type="InterPro" id="IPR050413">
    <property type="entry name" value="TCR_beta_variable"/>
</dbReference>
<dbReference type="PANTHER" id="PTHR23268:SF102">
    <property type="entry name" value="IMMUNOGLOBULIN V-SET DOMAIN-CONTAINING PROTEIN"/>
    <property type="match status" value="1"/>
</dbReference>
<dbReference type="GO" id="GO:0002376">
    <property type="term" value="P:immune system process"/>
    <property type="evidence" value="ECO:0007669"/>
    <property type="project" value="UniProtKB-KW"/>
</dbReference>
<keyword evidence="2" id="KW-0391">Immunity</keyword>
<dbReference type="GeneTree" id="ENSGT01030000234952"/>
<organism evidence="4">
    <name type="scientific">Pundamilia nyererei</name>
    <dbReference type="NCBI Taxonomy" id="303518"/>
    <lineage>
        <taxon>Eukaryota</taxon>
        <taxon>Metazoa</taxon>
        <taxon>Chordata</taxon>
        <taxon>Craniata</taxon>
        <taxon>Vertebrata</taxon>
        <taxon>Euteleostomi</taxon>
        <taxon>Actinopterygii</taxon>
        <taxon>Neopterygii</taxon>
        <taxon>Teleostei</taxon>
        <taxon>Neoteleostei</taxon>
        <taxon>Acanthomorphata</taxon>
        <taxon>Ovalentaria</taxon>
        <taxon>Cichlomorphae</taxon>
        <taxon>Cichliformes</taxon>
        <taxon>Cichlidae</taxon>
        <taxon>African cichlids</taxon>
        <taxon>Pseudocrenilabrinae</taxon>
        <taxon>Haplochromini</taxon>
        <taxon>Pundamilia</taxon>
    </lineage>
</organism>
<dbReference type="GO" id="GO:0007166">
    <property type="term" value="P:cell surface receptor signaling pathway"/>
    <property type="evidence" value="ECO:0007669"/>
    <property type="project" value="TreeGrafter"/>
</dbReference>
<dbReference type="InterPro" id="IPR013106">
    <property type="entry name" value="Ig_V-set"/>
</dbReference>
<dbReference type="InterPro" id="IPR013783">
    <property type="entry name" value="Ig-like_fold"/>
</dbReference>
<dbReference type="SUPFAM" id="SSF48726">
    <property type="entry name" value="Immunoglobulin"/>
    <property type="match status" value="1"/>
</dbReference>